<dbReference type="Proteomes" id="UP001560685">
    <property type="component" value="Unassembled WGS sequence"/>
</dbReference>
<proteinExistence type="inferred from homology"/>
<dbReference type="PANTHER" id="PTHR38107:SF3">
    <property type="entry name" value="LYSOZYME RRRD-RELATED"/>
    <property type="match status" value="1"/>
</dbReference>
<evidence type="ECO:0000313" key="10">
    <source>
        <dbReference type="Proteomes" id="UP001560685"/>
    </source>
</evidence>
<evidence type="ECO:0000256" key="8">
    <source>
        <dbReference type="SAM" id="MobiDB-lite"/>
    </source>
</evidence>
<dbReference type="EC" id="3.2.1.17" evidence="7"/>
<reference evidence="9 10" key="1">
    <citation type="submission" date="2024-05" db="EMBL/GenBank/DDBJ databases">
        <title>Three bacterial strains, DH-69, EH-24, and ECK-19 isolated from coastal sediments.</title>
        <authorList>
            <person name="Ye Y.-Q."/>
            <person name="Du Z.-J."/>
        </authorList>
    </citation>
    <scope>NUCLEOTIDE SEQUENCE [LARGE SCALE GENOMIC DNA]</scope>
    <source>
        <strain evidence="9 10">ECK-19</strain>
    </source>
</reference>
<dbReference type="RefSeq" id="WP_369311771.1">
    <property type="nucleotide sequence ID" value="NZ_JBEHZE010000001.1"/>
</dbReference>
<comment type="similarity">
    <text evidence="7">Belongs to the glycosyl hydrolase 24 family.</text>
</comment>
<keyword evidence="4 7" id="KW-0378">Hydrolase</keyword>
<dbReference type="InterPro" id="IPR002196">
    <property type="entry name" value="Glyco_hydro_24"/>
</dbReference>
<dbReference type="SUPFAM" id="SSF53955">
    <property type="entry name" value="Lysozyme-like"/>
    <property type="match status" value="1"/>
</dbReference>
<evidence type="ECO:0000313" key="9">
    <source>
        <dbReference type="EMBL" id="MEX6632063.1"/>
    </source>
</evidence>
<feature type="region of interest" description="Disordered" evidence="8">
    <location>
        <begin position="52"/>
        <end position="81"/>
    </location>
</feature>
<protein>
    <recommendedName>
        <fullName evidence="7">Lysozyme</fullName>
        <ecNumber evidence="7">3.2.1.17</ecNumber>
    </recommendedName>
</protein>
<sequence>MRISIFAWVIIFIIGALIGDRYGTPNWASNVADRGFVAVESWFGKLDEPIPAANEDKADEDDDIAEPPAESDPAPTNDADDQKLRINAAGLQIIKESEGLRLDAYNLNGQWLIGYGHARTAQAGMTITEAQAEKLLREDIASTEGAVRWMVEVPVNANQFSALVSLAYNLGAGGFSKTSVLEKLNKGEYQNAAEAFLSHDRARIDGELQSIPHLTERRQKEHDLFLQPV</sequence>
<comment type="catalytic activity">
    <reaction evidence="1 7">
        <text>Hydrolysis of (1-&gt;4)-beta-linkages between N-acetylmuramic acid and N-acetyl-D-glucosamine residues in a peptidoglycan and between N-acetyl-D-glucosamine residues in chitodextrins.</text>
        <dbReference type="EC" id="3.2.1.17"/>
    </reaction>
</comment>
<comment type="caution">
    <text evidence="9">The sequence shown here is derived from an EMBL/GenBank/DDBJ whole genome shotgun (WGS) entry which is preliminary data.</text>
</comment>
<dbReference type="InterPro" id="IPR023347">
    <property type="entry name" value="Lysozyme_dom_sf"/>
</dbReference>
<dbReference type="InterPro" id="IPR023346">
    <property type="entry name" value="Lysozyme-like_dom_sf"/>
</dbReference>
<dbReference type="InterPro" id="IPR033907">
    <property type="entry name" value="Endolysin_autolysin"/>
</dbReference>
<feature type="compositionally biased region" description="Low complexity" evidence="8">
    <location>
        <begin position="66"/>
        <end position="75"/>
    </location>
</feature>
<evidence type="ECO:0000256" key="4">
    <source>
        <dbReference type="ARBA" id="ARBA00022801"/>
    </source>
</evidence>
<dbReference type="CDD" id="cd00737">
    <property type="entry name" value="lyz_endolysin_autolysin"/>
    <property type="match status" value="1"/>
</dbReference>
<dbReference type="Gene3D" id="1.10.530.40">
    <property type="match status" value="1"/>
</dbReference>
<evidence type="ECO:0000256" key="2">
    <source>
        <dbReference type="ARBA" id="ARBA00022529"/>
    </source>
</evidence>
<dbReference type="Pfam" id="PF00959">
    <property type="entry name" value="Phage_lysozyme"/>
    <property type="match status" value="1"/>
</dbReference>
<keyword evidence="3 7" id="KW-0081">Bacteriolytic enzyme</keyword>
<evidence type="ECO:0000256" key="5">
    <source>
        <dbReference type="ARBA" id="ARBA00023200"/>
    </source>
</evidence>
<dbReference type="InterPro" id="IPR034690">
    <property type="entry name" value="Endolysin_T4_type"/>
</dbReference>
<dbReference type="InterPro" id="IPR051018">
    <property type="entry name" value="Bacteriophage_GH24"/>
</dbReference>
<evidence type="ECO:0000256" key="6">
    <source>
        <dbReference type="ARBA" id="ARBA00023295"/>
    </source>
</evidence>
<evidence type="ECO:0000256" key="3">
    <source>
        <dbReference type="ARBA" id="ARBA00022638"/>
    </source>
</evidence>
<organism evidence="9 10">
    <name type="scientific">Hyphococcus lacteus</name>
    <dbReference type="NCBI Taxonomy" id="3143536"/>
    <lineage>
        <taxon>Bacteria</taxon>
        <taxon>Pseudomonadati</taxon>
        <taxon>Pseudomonadota</taxon>
        <taxon>Alphaproteobacteria</taxon>
        <taxon>Parvularculales</taxon>
        <taxon>Parvularculaceae</taxon>
        <taxon>Hyphococcus</taxon>
    </lineage>
</organism>
<name>A0ABV3Z0L2_9PROT</name>
<evidence type="ECO:0000256" key="1">
    <source>
        <dbReference type="ARBA" id="ARBA00000632"/>
    </source>
</evidence>
<dbReference type="EMBL" id="JBEHZE010000001">
    <property type="protein sequence ID" value="MEX6632063.1"/>
    <property type="molecule type" value="Genomic_DNA"/>
</dbReference>
<evidence type="ECO:0000256" key="7">
    <source>
        <dbReference type="RuleBase" id="RU003788"/>
    </source>
</evidence>
<gene>
    <name evidence="9" type="ORF">ABFZ84_00740</name>
</gene>
<keyword evidence="6 7" id="KW-0326">Glycosidase</keyword>
<accession>A0ABV3Z0L2</accession>
<dbReference type="HAMAP" id="MF_04110">
    <property type="entry name" value="ENDOLYSIN_T4"/>
    <property type="match status" value="1"/>
</dbReference>
<keyword evidence="2 7" id="KW-0929">Antimicrobial</keyword>
<keyword evidence="5" id="KW-1035">Host cytoplasm</keyword>
<dbReference type="PANTHER" id="PTHR38107">
    <property type="match status" value="1"/>
</dbReference>
<keyword evidence="10" id="KW-1185">Reference proteome</keyword>